<evidence type="ECO:0000313" key="5">
    <source>
        <dbReference type="Proteomes" id="UP000295662"/>
    </source>
</evidence>
<organism evidence="4 5">
    <name type="scientific">Prosthecobacter fusiformis</name>
    <dbReference type="NCBI Taxonomy" id="48464"/>
    <lineage>
        <taxon>Bacteria</taxon>
        <taxon>Pseudomonadati</taxon>
        <taxon>Verrucomicrobiota</taxon>
        <taxon>Verrucomicrobiia</taxon>
        <taxon>Verrucomicrobiales</taxon>
        <taxon>Verrucomicrobiaceae</taxon>
        <taxon>Prosthecobacter</taxon>
    </lineage>
</organism>
<dbReference type="Proteomes" id="UP000295662">
    <property type="component" value="Unassembled WGS sequence"/>
</dbReference>
<dbReference type="InterPro" id="IPR011444">
    <property type="entry name" value="DUF1549"/>
</dbReference>
<keyword evidence="5" id="KW-1185">Reference proteome</keyword>
<dbReference type="Pfam" id="PF07587">
    <property type="entry name" value="PSD1"/>
    <property type="match status" value="1"/>
</dbReference>
<sequence>MPIMTGIIMAIFSRGAEAKAPQFEEHVLPILYHHCFSCHSEKQMKPKGGLKLDSAQAILASDSLVPGNPDKSDLLARVSLPHTDEDVMPPLEGGAQPLSKEERETLRQWIATGADFGGWVQFEHRSPPLEITSAPLIEKETLKLAAQVDQLVTKHHQAKGTKTNSPTNDETFVRRVYLDVAGRIPSLEESTHFLESTDSQKRALLINQLLAGEGYVSHTFNWKADKLRIAPQQINGQPKWLYDAWVKDSIRSGMPYDEFVRQLLTAKGYLWQTGAVGFYLRDLGMPLDHMSNMTRIFLGTRIECAQCHDHPLEPVTQKDFFQMAAYTYGVTNLGSSSGYADANVRQWPEIKTRMEEMGPDEALRQGVSRTISYLKRLTADSTKQLRFPKDYAYDTSARGKKVEPRTLFGDEAPASMEDRRQVFASWMTSPRNPRFATNIANLLWKRVMGAGLVEPVDSLSAISRSEHGDLLEFLTKTMIGLKFDERAFLAVILNTQLYQSDADRETPETGAAFALRGPLLRRLSAEQVWDSYLTLLAEDIDERKGLRRYDHSDLDKERLLKLTDMTPDQVLERARVEMDYRIKHRAHLQRLTEQSAERKTARNKGDAALERRLQTQHRAENARFEEMAASVQMSGFYYAKETDPRWSKLPHYMLRASETPLPLPMGHFLRQFGQSDRREIDAFKTAPNTTHSLALMNGELTSKVLDGDSFLRSQLRPVQDAAQRTQLIYRAILVRSADTEELEQLAALTQESTTPEDDLIWSLLNSPEFLFIQ</sequence>
<comment type="caution">
    <text evidence="4">The sequence shown here is derived from an EMBL/GenBank/DDBJ whole genome shotgun (WGS) entry which is preliminary data.</text>
</comment>
<name>A0A4R7SRN5_9BACT</name>
<feature type="domain" description="DUF1553" evidence="2">
    <location>
        <begin position="419"/>
        <end position="748"/>
    </location>
</feature>
<dbReference type="Pfam" id="PF07635">
    <property type="entry name" value="PSCyt1"/>
    <property type="match status" value="1"/>
</dbReference>
<accession>A0A4R7SRN5</accession>
<evidence type="ECO:0000313" key="4">
    <source>
        <dbReference type="EMBL" id="TDU81900.1"/>
    </source>
</evidence>
<dbReference type="Pfam" id="PF07583">
    <property type="entry name" value="PSCyt2"/>
    <property type="match status" value="1"/>
</dbReference>
<dbReference type="AlphaFoldDB" id="A0A4R7SRN5"/>
<dbReference type="EMBL" id="SOCA01000001">
    <property type="protein sequence ID" value="TDU81900.1"/>
    <property type="molecule type" value="Genomic_DNA"/>
</dbReference>
<evidence type="ECO:0000259" key="3">
    <source>
        <dbReference type="Pfam" id="PF07635"/>
    </source>
</evidence>
<protein>
    <submittedName>
        <fullName evidence="4">Cytochrome c</fullName>
    </submittedName>
</protein>
<feature type="domain" description="DUF1549" evidence="1">
    <location>
        <begin position="147"/>
        <end position="326"/>
    </location>
</feature>
<dbReference type="PANTHER" id="PTHR35889:SF3">
    <property type="entry name" value="F-BOX DOMAIN-CONTAINING PROTEIN"/>
    <property type="match status" value="1"/>
</dbReference>
<gene>
    <name evidence="4" type="ORF">EI77_01212</name>
</gene>
<evidence type="ECO:0000259" key="2">
    <source>
        <dbReference type="Pfam" id="PF07587"/>
    </source>
</evidence>
<dbReference type="InterPro" id="IPR011429">
    <property type="entry name" value="Cyt_c_Planctomycete-type"/>
</dbReference>
<dbReference type="PANTHER" id="PTHR35889">
    <property type="entry name" value="CYCLOINULO-OLIGOSACCHARIDE FRUCTANOTRANSFERASE-RELATED"/>
    <property type="match status" value="1"/>
</dbReference>
<evidence type="ECO:0000259" key="1">
    <source>
        <dbReference type="Pfam" id="PF07583"/>
    </source>
</evidence>
<dbReference type="InterPro" id="IPR022655">
    <property type="entry name" value="DUF1553"/>
</dbReference>
<reference evidence="4 5" key="1">
    <citation type="submission" date="2019-03" db="EMBL/GenBank/DDBJ databases">
        <title>Genomic Encyclopedia of Archaeal and Bacterial Type Strains, Phase II (KMG-II): from individual species to whole genera.</title>
        <authorList>
            <person name="Goeker M."/>
        </authorList>
    </citation>
    <scope>NUCLEOTIDE SEQUENCE [LARGE SCALE GENOMIC DNA]</scope>
    <source>
        <strain evidence="4 5">ATCC 25309</strain>
    </source>
</reference>
<proteinExistence type="predicted"/>
<feature type="domain" description="Cytochrome C Planctomycete-type" evidence="3">
    <location>
        <begin position="35"/>
        <end position="91"/>
    </location>
</feature>